<dbReference type="AlphaFoldDB" id="A0A0L1JUM5"/>
<dbReference type="PROSITE" id="PS50404">
    <property type="entry name" value="GST_NTER"/>
    <property type="match status" value="1"/>
</dbReference>
<name>A0A0L1JUM5_9RHOB</name>
<dbReference type="RefSeq" id="WP_050528827.1">
    <property type="nucleotide sequence ID" value="NZ_AQQZ01000001.1"/>
</dbReference>
<dbReference type="EMBL" id="AQQZ01000001">
    <property type="protein sequence ID" value="KNG95113.1"/>
    <property type="molecule type" value="Genomic_DNA"/>
</dbReference>
<dbReference type="PANTHER" id="PTHR44051">
    <property type="entry name" value="GLUTATHIONE S-TRANSFERASE-RELATED"/>
    <property type="match status" value="1"/>
</dbReference>
<dbReference type="SUPFAM" id="SSF47616">
    <property type="entry name" value="GST C-terminal domain-like"/>
    <property type="match status" value="1"/>
</dbReference>
<feature type="domain" description="GST N-terminal" evidence="1">
    <location>
        <begin position="15"/>
        <end position="96"/>
    </location>
</feature>
<keyword evidence="4" id="KW-1185">Reference proteome</keyword>
<dbReference type="STRING" id="1317121.ATO11_00190"/>
<dbReference type="Pfam" id="PF13410">
    <property type="entry name" value="GST_C_2"/>
    <property type="match status" value="1"/>
</dbReference>
<dbReference type="SUPFAM" id="SSF52833">
    <property type="entry name" value="Thioredoxin-like"/>
    <property type="match status" value="1"/>
</dbReference>
<comment type="caution">
    <text evidence="3">The sequence shown here is derived from an EMBL/GenBank/DDBJ whole genome shotgun (WGS) entry which is preliminary data.</text>
</comment>
<dbReference type="OrthoDB" id="9810080at2"/>
<dbReference type="PROSITE" id="PS50405">
    <property type="entry name" value="GST_CTER"/>
    <property type="match status" value="1"/>
</dbReference>
<evidence type="ECO:0000313" key="4">
    <source>
        <dbReference type="Proteomes" id="UP000036938"/>
    </source>
</evidence>
<dbReference type="InterPro" id="IPR004045">
    <property type="entry name" value="Glutathione_S-Trfase_N"/>
</dbReference>
<organism evidence="3 4">
    <name type="scientific">Pseudaestuariivita atlantica</name>
    <dbReference type="NCBI Taxonomy" id="1317121"/>
    <lineage>
        <taxon>Bacteria</taxon>
        <taxon>Pseudomonadati</taxon>
        <taxon>Pseudomonadota</taxon>
        <taxon>Alphaproteobacteria</taxon>
        <taxon>Rhodobacterales</taxon>
        <taxon>Paracoccaceae</taxon>
        <taxon>Pseudaestuariivita</taxon>
    </lineage>
</organism>
<dbReference type="PANTHER" id="PTHR44051:SF8">
    <property type="entry name" value="GLUTATHIONE S-TRANSFERASE GSTA"/>
    <property type="match status" value="1"/>
</dbReference>
<evidence type="ECO:0008006" key="5">
    <source>
        <dbReference type="Google" id="ProtNLM"/>
    </source>
</evidence>
<evidence type="ECO:0000259" key="2">
    <source>
        <dbReference type="PROSITE" id="PS50405"/>
    </source>
</evidence>
<reference evidence="3 4" key="1">
    <citation type="journal article" date="2015" name="Int. J. Syst. Evol. Microbiol.">
        <title>Aestuariivita atlantica sp. nov., isolated from deep sea sediment of the Atlantic Ocean.</title>
        <authorList>
            <person name="Li G."/>
            <person name="Lai Q."/>
            <person name="Du Y."/>
            <person name="Liu X."/>
            <person name="Sun F."/>
            <person name="Shao Z."/>
        </authorList>
    </citation>
    <scope>NUCLEOTIDE SEQUENCE [LARGE SCALE GENOMIC DNA]</scope>
    <source>
        <strain evidence="3 4">22II-S11-z3</strain>
    </source>
</reference>
<protein>
    <recommendedName>
        <fullName evidence="5">Glutathione S-transferase</fullName>
    </recommendedName>
</protein>
<evidence type="ECO:0000259" key="1">
    <source>
        <dbReference type="PROSITE" id="PS50404"/>
    </source>
</evidence>
<dbReference type="InterPro" id="IPR010987">
    <property type="entry name" value="Glutathione-S-Trfase_C-like"/>
</dbReference>
<feature type="domain" description="GST C-terminal" evidence="2">
    <location>
        <begin position="83"/>
        <end position="244"/>
    </location>
</feature>
<dbReference type="CDD" id="cd00299">
    <property type="entry name" value="GST_C_family"/>
    <property type="match status" value="1"/>
</dbReference>
<proteinExistence type="predicted"/>
<evidence type="ECO:0000313" key="3">
    <source>
        <dbReference type="EMBL" id="KNG95113.1"/>
    </source>
</evidence>
<sequence>MPQITPQDPGIAGLSGRHLWHAPMSSCSQRVRIALAETGADWHSHVINLGRDEHASAAYQAIHPQGLVPAYAEDGRLFIDSVDIIAEVAPDLATDGIEDLLSLADAAQADLKLLSHEFLFRARPAPTPEKAEAFQKDHRNATLTRFKRDWAAGFAPERINAAVARTDAGFWTLEERLSDGRSFLGGETFSLADIAWMPNLHRMRLMDWPFGRYAHLPAWFERVTRRESFTSGLMDWQPEGEPALFAAYTAERRAAGSDVTSVPHFRGLG</sequence>
<dbReference type="Gene3D" id="3.40.30.10">
    <property type="entry name" value="Glutaredoxin"/>
    <property type="match status" value="1"/>
</dbReference>
<dbReference type="InterPro" id="IPR036282">
    <property type="entry name" value="Glutathione-S-Trfase_C_sf"/>
</dbReference>
<dbReference type="Pfam" id="PF13417">
    <property type="entry name" value="GST_N_3"/>
    <property type="match status" value="1"/>
</dbReference>
<accession>A0A0L1JUM5</accession>
<gene>
    <name evidence="3" type="ORF">ATO11_00190</name>
</gene>
<dbReference type="InterPro" id="IPR036249">
    <property type="entry name" value="Thioredoxin-like_sf"/>
</dbReference>
<dbReference type="Gene3D" id="1.20.1050.10">
    <property type="match status" value="1"/>
</dbReference>
<dbReference type="Proteomes" id="UP000036938">
    <property type="component" value="Unassembled WGS sequence"/>
</dbReference>